<dbReference type="EMBL" id="CP032828">
    <property type="protein sequence ID" value="AYJ84958.1"/>
    <property type="molecule type" value="Genomic_DNA"/>
</dbReference>
<protein>
    <submittedName>
        <fullName evidence="2">Formate dehydrogenase</fullName>
    </submittedName>
</protein>
<feature type="region of interest" description="Disordered" evidence="1">
    <location>
        <begin position="76"/>
        <end position="95"/>
    </location>
</feature>
<organism evidence="2 3">
    <name type="scientific">Sphingomonas paeninsulae</name>
    <dbReference type="NCBI Taxonomy" id="2319844"/>
    <lineage>
        <taxon>Bacteria</taxon>
        <taxon>Pseudomonadati</taxon>
        <taxon>Pseudomonadota</taxon>
        <taxon>Alphaproteobacteria</taxon>
        <taxon>Sphingomonadales</taxon>
        <taxon>Sphingomonadaceae</taxon>
        <taxon>Sphingomonas</taxon>
    </lineage>
</organism>
<keyword evidence="3" id="KW-1185">Reference proteome</keyword>
<proteinExistence type="predicted"/>
<dbReference type="KEGG" id="spha:D3Y57_02550"/>
<reference evidence="2 3" key="1">
    <citation type="submission" date="2018-09" db="EMBL/GenBank/DDBJ databases">
        <title>Sphingomonas peninsula sp. nov., isolated from fildes peninsula, Antarctic soil.</title>
        <authorList>
            <person name="Yingchao G."/>
        </authorList>
    </citation>
    <scope>NUCLEOTIDE SEQUENCE [LARGE SCALE GENOMIC DNA]</scope>
    <source>
        <strain evidence="2 3">YZ-8</strain>
        <plasmid evidence="2 3">unnamed1</plasmid>
    </source>
</reference>
<evidence type="ECO:0000313" key="2">
    <source>
        <dbReference type="EMBL" id="AYJ84958.1"/>
    </source>
</evidence>
<dbReference type="Proteomes" id="UP000276254">
    <property type="component" value="Plasmid unnamed1"/>
</dbReference>
<dbReference type="RefSeq" id="WP_121151065.1">
    <property type="nucleotide sequence ID" value="NZ_CP032828.1"/>
</dbReference>
<feature type="compositionally biased region" description="Polar residues" evidence="1">
    <location>
        <begin position="76"/>
        <end position="86"/>
    </location>
</feature>
<dbReference type="Pfam" id="PF11390">
    <property type="entry name" value="FdsD"/>
    <property type="match status" value="1"/>
</dbReference>
<evidence type="ECO:0000313" key="3">
    <source>
        <dbReference type="Proteomes" id="UP000276254"/>
    </source>
</evidence>
<dbReference type="AlphaFoldDB" id="A0A494THP8"/>
<name>A0A494THP8_SPHPE</name>
<sequence>MSTEDRLVYMANQIARNFAIAGEKPAALATADHIDSFWDPMMKTRIFARATRPESGLDPITVLAINYLMVRGAPSAQSQATEFGNVSQGGGSDAG</sequence>
<accession>A0A494THP8</accession>
<dbReference type="InterPro" id="IPR021074">
    <property type="entry name" value="Formate_DH_dsu"/>
</dbReference>
<keyword evidence="2" id="KW-0614">Plasmid</keyword>
<gene>
    <name evidence="2" type="ORF">D3Y57_02550</name>
</gene>
<evidence type="ECO:0000256" key="1">
    <source>
        <dbReference type="SAM" id="MobiDB-lite"/>
    </source>
</evidence>
<dbReference type="OrthoDB" id="7409377at2"/>
<geneLocation type="plasmid" evidence="2">
    <name>unnamed1</name>
</geneLocation>